<sequence length="261" mass="31756">MKIISKFKDFYDYKVAKYGVDEKLVYTRKTYCEYSYSYDIFNRISEKEFNKNLKDNVSLLKENNFHKILFIGEKLIHLFFTENKLYTHFDIKYKEDLSKYYSSGWWYYKEENVYSNFVNHKEITFNDDKKYIINTTFKYDWLNLLSYNRRRFLSNKNIDENDIFLNEPMILIEYIGRLNSKKGWINGTPIYKFTYNPYLSKLGVYIDEDFIWQTLVEFLSNKRSEKEISPEVSNENKVLSKGFDLKTSFRPNMKKKHKGDI</sequence>
<dbReference type="AlphaFoldDB" id="A0A1Z3CGC3"/>
<dbReference type="Proteomes" id="UP000196759">
    <property type="component" value="Chromosome"/>
</dbReference>
<reference evidence="1 2" key="1">
    <citation type="submission" date="2017-06" db="EMBL/GenBank/DDBJ databases">
        <title>Draft genome sequence of Fusobacterium nucleatum subsp. polymorphum KCOM 1260 (=ChDC F218).</title>
        <authorList>
            <person name="Kook J.-K."/>
            <person name="Park S.-N."/>
            <person name="Lim Y.K."/>
            <person name="Roh H."/>
        </authorList>
    </citation>
    <scope>NUCLEOTIDE SEQUENCE [LARGE SCALE GENOMIC DNA]</scope>
    <source>
        <strain evidence="2">KCOM 1260 (ChDC F218)</strain>
    </source>
</reference>
<evidence type="ECO:0000313" key="2">
    <source>
        <dbReference type="Proteomes" id="UP000196759"/>
    </source>
</evidence>
<proteinExistence type="predicted"/>
<dbReference type="RefSeq" id="WP_088337046.1">
    <property type="nucleotide sequence ID" value="NZ_CP021934.1"/>
</dbReference>
<organism evidence="1 2">
    <name type="scientific">Fusobacterium nucleatum subsp. polymorphum</name>
    <name type="common">Fusobacterium polymorphum</name>
    <dbReference type="NCBI Taxonomy" id="76857"/>
    <lineage>
        <taxon>Bacteria</taxon>
        <taxon>Fusobacteriati</taxon>
        <taxon>Fusobacteriota</taxon>
        <taxon>Fusobacteriia</taxon>
        <taxon>Fusobacteriales</taxon>
        <taxon>Fusobacteriaceae</taxon>
        <taxon>Fusobacterium</taxon>
    </lineage>
</organism>
<protein>
    <submittedName>
        <fullName evidence="1">Uncharacterized protein</fullName>
    </submittedName>
</protein>
<name>A0A1Z3CGC3_FUSNP</name>
<gene>
    <name evidence="1" type="ORF">CBG50_04690</name>
</gene>
<evidence type="ECO:0000313" key="1">
    <source>
        <dbReference type="EMBL" id="ASC02664.1"/>
    </source>
</evidence>
<accession>A0A1Z3CGC3</accession>
<keyword evidence="2" id="KW-1185">Reference proteome</keyword>
<dbReference type="EMBL" id="CP021934">
    <property type="protein sequence ID" value="ASC02664.1"/>
    <property type="molecule type" value="Genomic_DNA"/>
</dbReference>